<dbReference type="Gene3D" id="3.40.50.880">
    <property type="match status" value="1"/>
</dbReference>
<dbReference type="InterPro" id="IPR052158">
    <property type="entry name" value="INH-QAR"/>
</dbReference>
<dbReference type="PANTHER" id="PTHR43130">
    <property type="entry name" value="ARAC-FAMILY TRANSCRIPTIONAL REGULATOR"/>
    <property type="match status" value="1"/>
</dbReference>
<evidence type="ECO:0000259" key="1">
    <source>
        <dbReference type="Pfam" id="PF01965"/>
    </source>
</evidence>
<evidence type="ECO:0000313" key="2">
    <source>
        <dbReference type="EMBL" id="CEO44782.1"/>
    </source>
</evidence>
<dbReference type="InterPro" id="IPR002818">
    <property type="entry name" value="DJ-1/PfpI"/>
</dbReference>
<dbReference type="InterPro" id="IPR029062">
    <property type="entry name" value="Class_I_gatase-like"/>
</dbReference>
<dbReference type="EMBL" id="CDPU01000001">
    <property type="protein sequence ID" value="CEO44782.1"/>
    <property type="molecule type" value="Genomic_DNA"/>
</dbReference>
<sequence>MAVTPKKYGMVLYEGFQLLDVAGPLDVLNLLSTHVDGISLSLVAETLQPQATSPKCFPENMGMKPFATSQVLIPDHTFETAPQFDVLIIPGGMGCFDPNDAGKPNLTILNLVIQFILSQYPKLQYLLTVCTGSGITSLTGLLDGKKATGYKGAWKVIPPWRPQVNWVPSARWVVDGNIWTSSGVSSGIDLVFAFVEAIYGGKIAQDIAVWMEYNRHLDPNVDPFGIQEN</sequence>
<accession>A0A0B7JNG5</accession>
<dbReference type="CDD" id="cd03139">
    <property type="entry name" value="GATase1_PfpI_2"/>
    <property type="match status" value="1"/>
</dbReference>
<dbReference type="Pfam" id="PF01965">
    <property type="entry name" value="DJ-1_PfpI"/>
    <property type="match status" value="1"/>
</dbReference>
<proteinExistence type="predicted"/>
<dbReference type="PANTHER" id="PTHR43130:SF15">
    <property type="entry name" value="THIJ_PFPI FAMILY PROTEIN (AFU_ORTHOLOGUE AFUA_5G14240)"/>
    <property type="match status" value="1"/>
</dbReference>
<dbReference type="SUPFAM" id="SSF52317">
    <property type="entry name" value="Class I glutamine amidotransferase-like"/>
    <property type="match status" value="1"/>
</dbReference>
<dbReference type="AlphaFoldDB" id="A0A0B7JNG5"/>
<protein>
    <recommendedName>
        <fullName evidence="1">DJ-1/PfpI domain-containing protein</fullName>
    </recommendedName>
</protein>
<feature type="domain" description="DJ-1/PfpI" evidence="1">
    <location>
        <begin position="10"/>
        <end position="196"/>
    </location>
</feature>
<organism evidence="2">
    <name type="scientific">Bionectria ochroleuca</name>
    <name type="common">Gliocladium roseum</name>
    <dbReference type="NCBI Taxonomy" id="29856"/>
    <lineage>
        <taxon>Eukaryota</taxon>
        <taxon>Fungi</taxon>
        <taxon>Dikarya</taxon>
        <taxon>Ascomycota</taxon>
        <taxon>Pezizomycotina</taxon>
        <taxon>Sordariomycetes</taxon>
        <taxon>Hypocreomycetidae</taxon>
        <taxon>Hypocreales</taxon>
        <taxon>Bionectriaceae</taxon>
        <taxon>Clonostachys</taxon>
    </lineage>
</organism>
<reference evidence="2" key="1">
    <citation type="submission" date="2015-01" db="EMBL/GenBank/DDBJ databases">
        <authorList>
            <person name="Durling Mikael"/>
        </authorList>
    </citation>
    <scope>NUCLEOTIDE SEQUENCE</scope>
</reference>
<name>A0A0B7JNG5_BIOOC</name>
<gene>
    <name evidence="2" type="ORF">BN869_000000837_1</name>
</gene>